<comment type="caution">
    <text evidence="8">The sequence shown here is derived from an EMBL/GenBank/DDBJ whole genome shotgun (WGS) entry which is preliminary data.</text>
</comment>
<sequence>MLNFNYLKRIKMKTNKFFYIAVFVFFGLMSSCELQREEFDRILPENFYKNEEDIKSAVTAAYNNFHINSYSGGGVYSSSIGGINIYTEVSTDIMDCQWGDNGNWELFNTHSWTAADPRYSEKLYAKYKNVSQIRNIILQIEKSEVRDELKQRYIGELKALRGWLLYCLLDIYGPVPIAPDEALKDPVVELILERPAETEYVAQVESELKDAIRMLPLKGSEWGRVGAGAANMMLLKLYMHQKRWKEGEAIGRELMNAKYGYRLLDNYYDCFSLNTEVNNENIWVIPCNTENYANGWISHVLPGDYPYPNPAVEAWSGYRMPWDFYHTFEKKDKRLANIISEYVSKADGTVRNEQNPAGELIKGALPVKYTVDPNQKGDRGGIDVPVFRYSDVLLTLAESIARQGTVTQECMDLVNTVRRRAGLENLSLANYGDLNNFLDMLLLERGHELYCEGHRRTDLIRYGKYVEFNRRVANSHSADYKVLFPIPNSYLLESKGKIKQNTGY</sequence>
<dbReference type="GO" id="GO:0009279">
    <property type="term" value="C:cell outer membrane"/>
    <property type="evidence" value="ECO:0007669"/>
    <property type="project" value="UniProtKB-SubCell"/>
</dbReference>
<organism evidence="8 9">
    <name type="scientific">Sphingobacterium spiritivorum ATCC 33861</name>
    <dbReference type="NCBI Taxonomy" id="525373"/>
    <lineage>
        <taxon>Bacteria</taxon>
        <taxon>Pseudomonadati</taxon>
        <taxon>Bacteroidota</taxon>
        <taxon>Sphingobacteriia</taxon>
        <taxon>Sphingobacteriales</taxon>
        <taxon>Sphingobacteriaceae</taxon>
        <taxon>Sphingobacterium</taxon>
    </lineage>
</organism>
<evidence type="ECO:0000256" key="3">
    <source>
        <dbReference type="ARBA" id="ARBA00022729"/>
    </source>
</evidence>
<accession>D7VK02</accession>
<dbReference type="HOGENOM" id="CLU_015553_1_2_10"/>
<dbReference type="eggNOG" id="COG3637">
    <property type="taxonomic scope" value="Bacteria"/>
</dbReference>
<keyword evidence="9" id="KW-1185">Reference proteome</keyword>
<dbReference type="InterPro" id="IPR011990">
    <property type="entry name" value="TPR-like_helical_dom_sf"/>
</dbReference>
<reference evidence="8" key="1">
    <citation type="submission" date="2010-07" db="EMBL/GenBank/DDBJ databases">
        <authorList>
            <person name="Muzny D."/>
            <person name="Qin X."/>
            <person name="Buhay C."/>
            <person name="Dugan-Rocha S."/>
            <person name="Ding Y."/>
            <person name="Chen G."/>
            <person name="Hawes A."/>
            <person name="Holder M."/>
            <person name="Jhangiani S."/>
            <person name="Johnson A."/>
            <person name="Khan Z."/>
            <person name="Li Z."/>
            <person name="Liu W."/>
            <person name="Liu X."/>
            <person name="Perez L."/>
            <person name="Shen H."/>
            <person name="Wang Q."/>
            <person name="Watt J."/>
            <person name="Xi L."/>
            <person name="Xin Y."/>
            <person name="Zhou J."/>
            <person name="Deng J."/>
            <person name="Jiang H."/>
            <person name="Liu Y."/>
            <person name="Qu J."/>
            <person name="Song X.-Z."/>
            <person name="Zhang L."/>
            <person name="Villasana D."/>
            <person name="Johnson A."/>
            <person name="Liu J."/>
            <person name="Liyanage D."/>
            <person name="Lorensuhewa L."/>
            <person name="Robinson T."/>
            <person name="Song A."/>
            <person name="Song B.-B."/>
            <person name="Dinh H."/>
            <person name="Thornton R."/>
            <person name="Coyle M."/>
            <person name="Francisco L."/>
            <person name="Jackson L."/>
            <person name="Javaid M."/>
            <person name="Korchina V."/>
            <person name="Kovar C."/>
            <person name="Mata R."/>
            <person name="Mathew T."/>
            <person name="Ngo R."/>
            <person name="Nguyen L."/>
            <person name="Nguyen N."/>
            <person name="Okwuonu G."/>
            <person name="Ongeri F."/>
            <person name="Pham C."/>
            <person name="Simmons D."/>
            <person name="Wilczek-Boney K."/>
            <person name="Hale W."/>
            <person name="Jakkamsetti A."/>
            <person name="Pham P."/>
            <person name="Ruth R."/>
            <person name="San Lucas F."/>
            <person name="Warren J."/>
            <person name="Zhang J."/>
            <person name="Zhao Z."/>
            <person name="Zhou C."/>
            <person name="Zhu D."/>
            <person name="Lee S."/>
            <person name="Bess C."/>
            <person name="Blankenburg K."/>
            <person name="Forbes L."/>
            <person name="Fu Q."/>
            <person name="Gubbala S."/>
            <person name="Hirani K."/>
            <person name="Jayaseelan J.C."/>
            <person name="Lara F."/>
            <person name="Munidasa M."/>
            <person name="Palculict T."/>
            <person name="Patil S."/>
            <person name="Pu L.-L."/>
            <person name="Saada N."/>
            <person name="Tang L."/>
            <person name="Weissenberger G."/>
            <person name="Zhu Y."/>
            <person name="Hemphill L."/>
            <person name="Shang Y."/>
            <person name="Youmans B."/>
            <person name="Ayvaz T."/>
            <person name="Ross M."/>
            <person name="Santibanez J."/>
            <person name="Aqrawi P."/>
            <person name="Gross S."/>
            <person name="Joshi V."/>
            <person name="Fowler G."/>
            <person name="Nazareth L."/>
            <person name="Reid J."/>
            <person name="Worley K."/>
            <person name="Petrosino J."/>
            <person name="Highlander S."/>
            <person name="Gibbs R."/>
        </authorList>
    </citation>
    <scope>NUCLEOTIDE SEQUENCE [LARGE SCALE GENOMIC DNA]</scope>
    <source>
        <strain evidence="8">ATCC 33861</strain>
    </source>
</reference>
<dbReference type="Pfam" id="PF14322">
    <property type="entry name" value="SusD-like_3"/>
    <property type="match status" value="1"/>
</dbReference>
<protein>
    <submittedName>
        <fullName evidence="8">SusD family protein</fullName>
    </submittedName>
</protein>
<dbReference type="EMBL" id="ACHA02000005">
    <property type="protein sequence ID" value="EFK58604.1"/>
    <property type="molecule type" value="Genomic_DNA"/>
</dbReference>
<keyword evidence="5" id="KW-0998">Cell outer membrane</keyword>
<dbReference type="SUPFAM" id="SSF48452">
    <property type="entry name" value="TPR-like"/>
    <property type="match status" value="1"/>
</dbReference>
<comment type="subcellular location">
    <subcellularLocation>
        <location evidence="1">Cell outer membrane</location>
    </subcellularLocation>
</comment>
<dbReference type="Gene3D" id="1.25.40.390">
    <property type="match status" value="1"/>
</dbReference>
<evidence type="ECO:0000256" key="4">
    <source>
        <dbReference type="ARBA" id="ARBA00023136"/>
    </source>
</evidence>
<dbReference type="Proteomes" id="UP000006258">
    <property type="component" value="Unassembled WGS sequence"/>
</dbReference>
<evidence type="ECO:0000256" key="5">
    <source>
        <dbReference type="ARBA" id="ARBA00023237"/>
    </source>
</evidence>
<dbReference type="InterPro" id="IPR012944">
    <property type="entry name" value="SusD_RagB_dom"/>
</dbReference>
<keyword evidence="3" id="KW-0732">Signal</keyword>
<dbReference type="AlphaFoldDB" id="D7VK02"/>
<evidence type="ECO:0000313" key="9">
    <source>
        <dbReference type="Proteomes" id="UP000006258"/>
    </source>
</evidence>
<dbReference type="STRING" id="525373.HMPREF0766_11321"/>
<evidence type="ECO:0000256" key="1">
    <source>
        <dbReference type="ARBA" id="ARBA00004442"/>
    </source>
</evidence>
<evidence type="ECO:0000256" key="2">
    <source>
        <dbReference type="ARBA" id="ARBA00006275"/>
    </source>
</evidence>
<dbReference type="Pfam" id="PF07980">
    <property type="entry name" value="SusD_RagB"/>
    <property type="match status" value="1"/>
</dbReference>
<proteinExistence type="inferred from homology"/>
<evidence type="ECO:0000313" key="8">
    <source>
        <dbReference type="EMBL" id="EFK58604.1"/>
    </source>
</evidence>
<dbReference type="OrthoDB" id="636214at2"/>
<dbReference type="InterPro" id="IPR033985">
    <property type="entry name" value="SusD-like_N"/>
</dbReference>
<gene>
    <name evidence="8" type="ORF">HMPREF0766_11321</name>
</gene>
<feature type="domain" description="RagB/SusD" evidence="6">
    <location>
        <begin position="331"/>
        <end position="478"/>
    </location>
</feature>
<feature type="domain" description="SusD-like N-terminal" evidence="7">
    <location>
        <begin position="94"/>
        <end position="219"/>
    </location>
</feature>
<name>D7VK02_SPHSI</name>
<evidence type="ECO:0000259" key="7">
    <source>
        <dbReference type="Pfam" id="PF14322"/>
    </source>
</evidence>
<keyword evidence="4" id="KW-0472">Membrane</keyword>
<comment type="similarity">
    <text evidence="2">Belongs to the SusD family.</text>
</comment>
<evidence type="ECO:0000259" key="6">
    <source>
        <dbReference type="Pfam" id="PF07980"/>
    </source>
</evidence>